<proteinExistence type="inferred from homology"/>
<keyword evidence="2" id="KW-0802">TPR repeat</keyword>
<feature type="coiled-coil region" evidence="3">
    <location>
        <begin position="26"/>
        <end position="110"/>
    </location>
</feature>
<dbReference type="STRING" id="29542.A6070_01170"/>
<evidence type="ECO:0000256" key="2">
    <source>
        <dbReference type="PROSITE-ProRule" id="PRU00339"/>
    </source>
</evidence>
<keyword evidence="3" id="KW-0175">Coiled coil</keyword>
<keyword evidence="7" id="KW-1185">Reference proteome</keyword>
<evidence type="ECO:0000256" key="3">
    <source>
        <dbReference type="SAM" id="Coils"/>
    </source>
</evidence>
<dbReference type="NCBIfam" id="TIGR02795">
    <property type="entry name" value="tol_pal_ybgF"/>
    <property type="match status" value="1"/>
</dbReference>
<dbReference type="KEGG" id="pace:A6070_01170"/>
<dbReference type="SUPFAM" id="SSF48452">
    <property type="entry name" value="TPR-like"/>
    <property type="match status" value="1"/>
</dbReference>
<dbReference type="Gene3D" id="1.25.40.10">
    <property type="entry name" value="Tetratricopeptide repeat domain"/>
    <property type="match status" value="1"/>
</dbReference>
<evidence type="ECO:0000256" key="1">
    <source>
        <dbReference type="ARBA" id="ARBA00022729"/>
    </source>
</evidence>
<accession>A0A1L3GFU4</accession>
<organism evidence="6 7">
    <name type="scientific">Syntrophotalea acetylenica</name>
    <name type="common">Pelobacter acetylenicus</name>
    <dbReference type="NCBI Taxonomy" id="29542"/>
    <lineage>
        <taxon>Bacteria</taxon>
        <taxon>Pseudomonadati</taxon>
        <taxon>Thermodesulfobacteriota</taxon>
        <taxon>Desulfuromonadia</taxon>
        <taxon>Desulfuromonadales</taxon>
        <taxon>Syntrophotaleaceae</taxon>
        <taxon>Syntrophotalea</taxon>
    </lineage>
</organism>
<evidence type="ECO:0000256" key="4">
    <source>
        <dbReference type="SAM" id="SignalP"/>
    </source>
</evidence>
<dbReference type="Pfam" id="PF13525">
    <property type="entry name" value="YfiO"/>
    <property type="match status" value="1"/>
</dbReference>
<keyword evidence="1 4" id="KW-0732">Signal</keyword>
<reference evidence="6 7" key="1">
    <citation type="journal article" date="2017" name="Genome Announc.">
        <title>Complete Genome Sequences of Two Acetylene-Fermenting Pelobacter acetylenicus Strains.</title>
        <authorList>
            <person name="Sutton J.M."/>
            <person name="Baesman S.M."/>
            <person name="Fierst J.L."/>
            <person name="Poret-Peterson A.T."/>
            <person name="Oremland R.S."/>
            <person name="Dunlap D.S."/>
            <person name="Akob D.M."/>
        </authorList>
    </citation>
    <scope>NUCLEOTIDE SEQUENCE [LARGE SCALE GENOMIC DNA]</scope>
    <source>
        <strain evidence="6 7">DSM 3247</strain>
    </source>
</reference>
<dbReference type="InterPro" id="IPR011990">
    <property type="entry name" value="TPR-like_helical_dom_sf"/>
</dbReference>
<gene>
    <name evidence="6" type="ORF">A7E75_07210</name>
</gene>
<dbReference type="RefSeq" id="WP_072286680.1">
    <property type="nucleotide sequence ID" value="NZ_CP015455.1"/>
</dbReference>
<sequence>MKSITSAVLYAALLALLAGCIPSQTELAMSRDLEEMKRRLATTERELAAQQTDRVGQTRQRLDDLTQQQATTRADLDNLRLELQSMNGRFGDIEQQRNELKDELALVRDDLGLRISALENRGSVPAGQPSAVTMSPPAANQPESLYLQGVDTIRKQKQYAAGRKQLEEFLQKSPGHSLAPNAAYWIGESYLGEKEYEKAILQFEEVIRKYGDHPKAASAYLKQGLTFDQLGDRQSARTILEKLTKGFPLSDEAAVAKERLKAWGK</sequence>
<dbReference type="GO" id="GO:0051301">
    <property type="term" value="P:cell division"/>
    <property type="evidence" value="ECO:0007669"/>
    <property type="project" value="InterPro"/>
</dbReference>
<dbReference type="InterPro" id="IPR034706">
    <property type="entry name" value="CpoB"/>
</dbReference>
<feature type="domain" description="Outer membrane lipoprotein BamD-like" evidence="5">
    <location>
        <begin position="139"/>
        <end position="233"/>
    </location>
</feature>
<evidence type="ECO:0000313" key="7">
    <source>
        <dbReference type="Proteomes" id="UP000182264"/>
    </source>
</evidence>
<dbReference type="PROSITE" id="PS51257">
    <property type="entry name" value="PROKAR_LIPOPROTEIN"/>
    <property type="match status" value="1"/>
</dbReference>
<dbReference type="OrthoDB" id="13540at2"/>
<dbReference type="InterPro" id="IPR019734">
    <property type="entry name" value="TPR_rpt"/>
</dbReference>
<evidence type="ECO:0000313" key="6">
    <source>
        <dbReference type="EMBL" id="APG24834.1"/>
    </source>
</evidence>
<dbReference type="HAMAP" id="MF_02066">
    <property type="entry name" value="CpoB"/>
    <property type="match status" value="1"/>
</dbReference>
<dbReference type="AlphaFoldDB" id="A0A1L3GFU4"/>
<protein>
    <submittedName>
        <fullName evidence="6">Tol-pal system protein YbgF</fullName>
    </submittedName>
</protein>
<dbReference type="PROSITE" id="PS50005">
    <property type="entry name" value="TPR"/>
    <property type="match status" value="1"/>
</dbReference>
<name>A0A1L3GFU4_SYNAC</name>
<dbReference type="Proteomes" id="UP000182264">
    <property type="component" value="Chromosome"/>
</dbReference>
<feature type="signal peptide" evidence="4">
    <location>
        <begin position="1"/>
        <end position="28"/>
    </location>
</feature>
<dbReference type="InterPro" id="IPR014162">
    <property type="entry name" value="CpoB_C"/>
</dbReference>
<dbReference type="EMBL" id="CP015518">
    <property type="protein sequence ID" value="APG24834.1"/>
    <property type="molecule type" value="Genomic_DNA"/>
</dbReference>
<dbReference type="InterPro" id="IPR039565">
    <property type="entry name" value="BamD-like"/>
</dbReference>
<feature type="chain" id="PRO_5039940422" evidence="4">
    <location>
        <begin position="29"/>
        <end position="265"/>
    </location>
</feature>
<feature type="repeat" description="TPR" evidence="2">
    <location>
        <begin position="180"/>
        <end position="213"/>
    </location>
</feature>
<evidence type="ECO:0000259" key="5">
    <source>
        <dbReference type="Pfam" id="PF13525"/>
    </source>
</evidence>